<dbReference type="Pfam" id="PF00700">
    <property type="entry name" value="Flagellin_C"/>
    <property type="match status" value="1"/>
</dbReference>
<dbReference type="InterPro" id="IPR001029">
    <property type="entry name" value="Flagellin_N"/>
</dbReference>
<dbReference type="PANTHER" id="PTHR42792:SF2">
    <property type="entry name" value="FLAGELLIN"/>
    <property type="match status" value="1"/>
</dbReference>
<dbReference type="Proteomes" id="UP000250086">
    <property type="component" value="Unassembled WGS sequence"/>
</dbReference>
<keyword evidence="2 4" id="KW-0964">Secreted</keyword>
<dbReference type="PANTHER" id="PTHR42792">
    <property type="entry name" value="FLAGELLIN"/>
    <property type="match status" value="1"/>
</dbReference>
<dbReference type="AlphaFoldDB" id="A0A2X0VB33"/>
<comment type="similarity">
    <text evidence="1 4">Belongs to the bacterial flagellin family.</text>
</comment>
<accession>A0A2X0VB33</accession>
<evidence type="ECO:0000256" key="3">
    <source>
        <dbReference type="ARBA" id="ARBA00023143"/>
    </source>
</evidence>
<evidence type="ECO:0000256" key="1">
    <source>
        <dbReference type="ARBA" id="ARBA00005709"/>
    </source>
</evidence>
<sequence>MALYVNTNVSSINGQRKLANSTNALNVSYQRLASGLRINSAKDDAAGLQISDRLTAQINGLGQGNRNCNDGIAFAQTIEGAMDEMTAMLQRVRTLAIQAANGTYSPTDRISIQQELTQLGTEITRIACKTSFAGKTVLNGYYTGNNGNTAATMIGSDGMVTFQVGANANDTIAVTGMSKGFMLSTIASQANVIPNGVTGTTGFVTENNTIRFSVTNQSQAQLTIGNIDSMIQVIDSKRAELGAVQNRMESTIRNQANIQENESDARSRIRDTDFAEETAALTANQILQQASQTILTQANQRPQIALALLGGGQ</sequence>
<evidence type="ECO:0000313" key="8">
    <source>
        <dbReference type="Proteomes" id="UP000250086"/>
    </source>
</evidence>
<dbReference type="InterPro" id="IPR046358">
    <property type="entry name" value="Flagellin_C"/>
</dbReference>
<keyword evidence="3 4" id="KW-0975">Bacterial flagellum</keyword>
<dbReference type="Pfam" id="PF00669">
    <property type="entry name" value="Flagellin_N"/>
    <property type="match status" value="1"/>
</dbReference>
<evidence type="ECO:0000256" key="2">
    <source>
        <dbReference type="ARBA" id="ARBA00022525"/>
    </source>
</evidence>
<dbReference type="EMBL" id="UAPV01000001">
    <property type="protein sequence ID" value="SPT70346.1"/>
    <property type="molecule type" value="Genomic_DNA"/>
</dbReference>
<dbReference type="InterPro" id="IPR001492">
    <property type="entry name" value="Flagellin"/>
</dbReference>
<dbReference type="PRINTS" id="PR00207">
    <property type="entry name" value="FLAGELLIN"/>
</dbReference>
<feature type="domain" description="Flagellin C-terminal" evidence="6">
    <location>
        <begin position="224"/>
        <end position="309"/>
    </location>
</feature>
<comment type="subcellular location">
    <subcellularLocation>
        <location evidence="4">Secreted</location>
    </subcellularLocation>
    <subcellularLocation>
        <location evidence="4">Bacterial flagellum</location>
    </subcellularLocation>
</comment>
<evidence type="ECO:0000256" key="4">
    <source>
        <dbReference type="RuleBase" id="RU362073"/>
    </source>
</evidence>
<keyword evidence="7" id="KW-0966">Cell projection</keyword>
<dbReference type="GO" id="GO:0005198">
    <property type="term" value="F:structural molecule activity"/>
    <property type="evidence" value="ECO:0007669"/>
    <property type="project" value="UniProtKB-UniRule"/>
</dbReference>
<proteinExistence type="inferred from homology"/>
<evidence type="ECO:0000259" key="5">
    <source>
        <dbReference type="Pfam" id="PF00669"/>
    </source>
</evidence>
<protein>
    <recommendedName>
        <fullName evidence="4">Flagellin</fullName>
    </recommendedName>
</protein>
<dbReference type="GO" id="GO:0005576">
    <property type="term" value="C:extracellular region"/>
    <property type="evidence" value="ECO:0007669"/>
    <property type="project" value="UniProtKB-SubCell"/>
</dbReference>
<dbReference type="RefSeq" id="WP_113744432.1">
    <property type="nucleotide sequence ID" value="NZ_UAPV01000001.1"/>
</dbReference>
<name>A0A2X0VB33_9GAMM</name>
<reference evidence="7 8" key="1">
    <citation type="submission" date="2018-06" db="EMBL/GenBank/DDBJ databases">
        <authorList>
            <consortium name="Pathogen Informatics"/>
            <person name="Doyle S."/>
        </authorList>
    </citation>
    <scope>NUCLEOTIDE SEQUENCE [LARGE SCALE GENOMIC DNA]</scope>
    <source>
        <strain evidence="7 8">NCTC13093</strain>
    </source>
</reference>
<keyword evidence="8" id="KW-1185">Reference proteome</keyword>
<dbReference type="SUPFAM" id="SSF64518">
    <property type="entry name" value="Phase 1 flagellin"/>
    <property type="match status" value="1"/>
</dbReference>
<keyword evidence="7" id="KW-0969">Cilium</keyword>
<feature type="domain" description="Flagellin N-terminal" evidence="5">
    <location>
        <begin position="5"/>
        <end position="143"/>
    </location>
</feature>
<evidence type="ECO:0000259" key="6">
    <source>
        <dbReference type="Pfam" id="PF00700"/>
    </source>
</evidence>
<comment type="function">
    <text evidence="4">Flagellin is the subunit protein which polymerizes to form the filaments of bacterial flagella.</text>
</comment>
<gene>
    <name evidence="7" type="primary">flaD_6</name>
    <name evidence="7" type="ORF">NCTC13093_01758</name>
</gene>
<organism evidence="7 8">
    <name type="scientific">Anaerobiospirillum thomasii</name>
    <dbReference type="NCBI Taxonomy" id="179995"/>
    <lineage>
        <taxon>Bacteria</taxon>
        <taxon>Pseudomonadati</taxon>
        <taxon>Pseudomonadota</taxon>
        <taxon>Gammaproteobacteria</taxon>
        <taxon>Aeromonadales</taxon>
        <taxon>Succinivibrionaceae</taxon>
        <taxon>Anaerobiospirillum</taxon>
    </lineage>
</organism>
<dbReference type="GO" id="GO:0009288">
    <property type="term" value="C:bacterial-type flagellum"/>
    <property type="evidence" value="ECO:0007669"/>
    <property type="project" value="UniProtKB-SubCell"/>
</dbReference>
<keyword evidence="7" id="KW-0282">Flagellum</keyword>
<dbReference type="Gene3D" id="1.20.1330.10">
    <property type="entry name" value="f41 fragment of flagellin, N-terminal domain"/>
    <property type="match status" value="1"/>
</dbReference>
<evidence type="ECO:0000313" key="7">
    <source>
        <dbReference type="EMBL" id="SPT70346.1"/>
    </source>
</evidence>